<dbReference type="SMART" id="SM00355">
    <property type="entry name" value="ZnF_C2H2"/>
    <property type="match status" value="3"/>
</dbReference>
<dbReference type="PROSITE" id="PS50157">
    <property type="entry name" value="ZINC_FINGER_C2H2_2"/>
    <property type="match status" value="2"/>
</dbReference>
<dbReference type="AlphaFoldDB" id="A0A6A0H1I5"/>
<dbReference type="SUPFAM" id="SSF57667">
    <property type="entry name" value="beta-beta-alpha zinc fingers"/>
    <property type="match status" value="2"/>
</dbReference>
<feature type="domain" description="C2H2-type" evidence="8">
    <location>
        <begin position="326"/>
        <end position="353"/>
    </location>
</feature>
<sequence length="419" mass="46431">MDSDMEDKQLSLTWNNHSSTYKTMFNMLRHKNLLTDITLACDGQQFLAHKLVLATCSHYFQTMLCAVPDGGHPIVYLRDVPASEIKAILEFMYTGEACVPQSQVGSLLKTAECLKIKGLGVQPHEELSSASEDLDDDLDADDVETVGDNENVLELTKISEAQALKDCQSGRAPLSRSTKDALAEIFDLEDKYRTPITSMMRSSDTSRNGLPSLEEQTSTSHEGSESFCGKSLVENGRVAKGEAKETKEEEEALACNPSSFEEEAQFYLEAFTRSAGLSLAASSPLGEDALPGLECAANSQEATAARGSFGASAKAAELEDLENRPYTCPICRKSFGKAAILKRHHLAHFRPYSCNVCQRSFTRREVLAEHLQEHNGADMRLPCPVCAMTIKRKRNLQAHIKVKHPEYYRHKIENKLTLF</sequence>
<evidence type="ECO:0000313" key="9">
    <source>
        <dbReference type="EMBL" id="KAA0194262.1"/>
    </source>
</evidence>
<keyword evidence="1" id="KW-0479">Metal-binding</keyword>
<dbReference type="GO" id="GO:0008270">
    <property type="term" value="F:zinc ion binding"/>
    <property type="evidence" value="ECO:0007669"/>
    <property type="project" value="UniProtKB-KW"/>
</dbReference>
<dbReference type="PANTHER" id="PTHR23110:SF109">
    <property type="entry name" value="FI07618P-RELATED"/>
    <property type="match status" value="1"/>
</dbReference>
<gene>
    <name evidence="9" type="ORF">HAZT_HAZT008685</name>
</gene>
<dbReference type="PROSITE" id="PS00028">
    <property type="entry name" value="ZINC_FINGER_C2H2_1"/>
    <property type="match status" value="3"/>
</dbReference>
<keyword evidence="4" id="KW-0539">Nucleus</keyword>
<evidence type="ECO:0000259" key="8">
    <source>
        <dbReference type="PROSITE" id="PS50157"/>
    </source>
</evidence>
<proteinExistence type="predicted"/>
<dbReference type="GO" id="GO:0006357">
    <property type="term" value="P:regulation of transcription by RNA polymerase II"/>
    <property type="evidence" value="ECO:0007669"/>
    <property type="project" value="TreeGrafter"/>
</dbReference>
<dbReference type="GO" id="GO:0048513">
    <property type="term" value="P:animal organ development"/>
    <property type="evidence" value="ECO:0007669"/>
    <property type="project" value="UniProtKB-ARBA"/>
</dbReference>
<dbReference type="InterPro" id="IPR008598">
    <property type="entry name" value="Di19_Zn-bd"/>
</dbReference>
<evidence type="ECO:0000256" key="6">
    <source>
        <dbReference type="SAM" id="MobiDB-lite"/>
    </source>
</evidence>
<dbReference type="Gene3D" id="3.30.160.60">
    <property type="entry name" value="Classic Zinc Finger"/>
    <property type="match status" value="2"/>
</dbReference>
<dbReference type="GO" id="GO:0003006">
    <property type="term" value="P:developmental process involved in reproduction"/>
    <property type="evidence" value="ECO:0007669"/>
    <property type="project" value="UniProtKB-ARBA"/>
</dbReference>
<dbReference type="Gene3D" id="3.30.710.10">
    <property type="entry name" value="Potassium Channel Kv1.1, Chain A"/>
    <property type="match status" value="1"/>
</dbReference>
<dbReference type="SUPFAM" id="SSF54695">
    <property type="entry name" value="POZ domain"/>
    <property type="match status" value="1"/>
</dbReference>
<dbReference type="Pfam" id="PF05605">
    <property type="entry name" value="zf-Di19"/>
    <property type="match status" value="1"/>
</dbReference>
<evidence type="ECO:0000256" key="5">
    <source>
        <dbReference type="PROSITE-ProRule" id="PRU00042"/>
    </source>
</evidence>
<evidence type="ECO:0000259" key="7">
    <source>
        <dbReference type="PROSITE" id="PS50097"/>
    </source>
</evidence>
<dbReference type="OrthoDB" id="9998363at2759"/>
<reference evidence="9" key="3">
    <citation type="submission" date="2019-06" db="EMBL/GenBank/DDBJ databases">
        <authorList>
            <person name="Poynton C."/>
            <person name="Hasenbein S."/>
            <person name="Benoit J.B."/>
            <person name="Sepulveda M.S."/>
            <person name="Poelchau M.F."/>
            <person name="Murali S.C."/>
            <person name="Chen S."/>
            <person name="Glastad K.M."/>
            <person name="Werren J.H."/>
            <person name="Vineis J.H."/>
            <person name="Bowen J.L."/>
            <person name="Friedrich M."/>
            <person name="Jones J."/>
            <person name="Robertson H.M."/>
            <person name="Feyereisen R."/>
            <person name="Mechler-Hickson A."/>
            <person name="Mathers N."/>
            <person name="Lee C.E."/>
            <person name="Colbourne J.K."/>
            <person name="Biales A."/>
            <person name="Johnston J.S."/>
            <person name="Wellborn G.A."/>
            <person name="Rosendale A.J."/>
            <person name="Cridge A.G."/>
            <person name="Munoz-Torres M.C."/>
            <person name="Bain P.A."/>
            <person name="Manny A.R."/>
            <person name="Major K.M."/>
            <person name="Lambert F.N."/>
            <person name="Vulpe C.D."/>
            <person name="Tuck P."/>
            <person name="Blalock B.J."/>
            <person name="Lin Y.-Y."/>
            <person name="Smith M.E."/>
            <person name="Ochoa-Acuna H."/>
            <person name="Chen M.-J.M."/>
            <person name="Childers C.P."/>
            <person name="Qu J."/>
            <person name="Dugan S."/>
            <person name="Lee S.L."/>
            <person name="Chao H."/>
            <person name="Dinh H."/>
            <person name="Han Y."/>
            <person name="Doddapaneni H."/>
            <person name="Worley K.C."/>
            <person name="Muzny D.M."/>
            <person name="Gibbs R.A."/>
            <person name="Richards S."/>
        </authorList>
    </citation>
    <scope>NUCLEOTIDE SEQUENCE</scope>
    <source>
        <strain evidence="9">HAZT.00-mixed</strain>
        <tissue evidence="9">Whole organism</tissue>
    </source>
</reference>
<dbReference type="InterPro" id="IPR013087">
    <property type="entry name" value="Znf_C2H2_type"/>
</dbReference>
<keyword evidence="3" id="KW-0862">Zinc</keyword>
<dbReference type="PANTHER" id="PTHR23110">
    <property type="entry name" value="BTB DOMAIN TRANSCRIPTION FACTOR"/>
    <property type="match status" value="1"/>
</dbReference>
<feature type="domain" description="C2H2-type" evidence="8">
    <location>
        <begin position="352"/>
        <end position="379"/>
    </location>
</feature>
<organism evidence="9">
    <name type="scientific">Hyalella azteca</name>
    <name type="common">Amphipod</name>
    <dbReference type="NCBI Taxonomy" id="294128"/>
    <lineage>
        <taxon>Eukaryota</taxon>
        <taxon>Metazoa</taxon>
        <taxon>Ecdysozoa</taxon>
        <taxon>Arthropoda</taxon>
        <taxon>Crustacea</taxon>
        <taxon>Multicrustacea</taxon>
        <taxon>Malacostraca</taxon>
        <taxon>Eumalacostraca</taxon>
        <taxon>Peracarida</taxon>
        <taxon>Amphipoda</taxon>
        <taxon>Senticaudata</taxon>
        <taxon>Talitrida</taxon>
        <taxon>Talitroidea</taxon>
        <taxon>Hyalellidae</taxon>
        <taxon>Hyalella</taxon>
    </lineage>
</organism>
<accession>A0A6A0H1I5</accession>
<reference evidence="9" key="2">
    <citation type="journal article" date="2018" name="Environ. Sci. Technol.">
        <title>The Toxicogenome of Hyalella azteca: A Model for Sediment Ecotoxicology and Evolutionary Toxicology.</title>
        <authorList>
            <person name="Poynton H.C."/>
            <person name="Hasenbein S."/>
            <person name="Benoit J.B."/>
            <person name="Sepulveda M.S."/>
            <person name="Poelchau M.F."/>
            <person name="Hughes D.S.T."/>
            <person name="Murali S.C."/>
            <person name="Chen S."/>
            <person name="Glastad K.M."/>
            <person name="Goodisman M.A.D."/>
            <person name="Werren J.H."/>
            <person name="Vineis J.H."/>
            <person name="Bowen J.L."/>
            <person name="Friedrich M."/>
            <person name="Jones J."/>
            <person name="Robertson H.M."/>
            <person name="Feyereisen R."/>
            <person name="Mechler-Hickson A."/>
            <person name="Mathers N."/>
            <person name="Lee C.E."/>
            <person name="Colbourne J.K."/>
            <person name="Biales A."/>
            <person name="Johnston J.S."/>
            <person name="Wellborn G.A."/>
            <person name="Rosendale A.J."/>
            <person name="Cridge A.G."/>
            <person name="Munoz-Torres M.C."/>
            <person name="Bain P.A."/>
            <person name="Manny A.R."/>
            <person name="Major K.M."/>
            <person name="Lambert F.N."/>
            <person name="Vulpe C.D."/>
            <person name="Tuck P."/>
            <person name="Blalock B.J."/>
            <person name="Lin Y.Y."/>
            <person name="Smith M.E."/>
            <person name="Ochoa-Acuna H."/>
            <person name="Chen M.M."/>
            <person name="Childers C.P."/>
            <person name="Qu J."/>
            <person name="Dugan S."/>
            <person name="Lee S.L."/>
            <person name="Chao H."/>
            <person name="Dinh H."/>
            <person name="Han Y."/>
            <person name="Doddapaneni H."/>
            <person name="Worley K.C."/>
            <person name="Muzny D.M."/>
            <person name="Gibbs R.A."/>
            <person name="Richards S."/>
        </authorList>
    </citation>
    <scope>NUCLEOTIDE SEQUENCE</scope>
    <source>
        <strain evidence="9">HAZT.00-mixed</strain>
        <tissue evidence="9">Whole organism</tissue>
    </source>
</reference>
<reference evidence="9" key="1">
    <citation type="submission" date="2014-08" db="EMBL/GenBank/DDBJ databases">
        <authorList>
            <person name="Murali S."/>
            <person name="Richards S."/>
            <person name="Bandaranaike D."/>
            <person name="Bellair M."/>
            <person name="Blankenburg K."/>
            <person name="Chao H."/>
            <person name="Dinh H."/>
            <person name="Doddapaneni H."/>
            <person name="Dugan-Rocha S."/>
            <person name="Elkadiri S."/>
            <person name="Gnanaolivu R."/>
            <person name="Hughes D."/>
            <person name="Lee S."/>
            <person name="Li M."/>
            <person name="Ming W."/>
            <person name="Munidasa M."/>
            <person name="Muniz J."/>
            <person name="Nguyen L."/>
            <person name="Osuji N."/>
            <person name="Pu L.-L."/>
            <person name="Puazo M."/>
            <person name="Skinner E."/>
            <person name="Qu C."/>
            <person name="Quiroz J."/>
            <person name="Raj R."/>
            <person name="Weissenberger G."/>
            <person name="Xin Y."/>
            <person name="Zou X."/>
            <person name="Han Y."/>
            <person name="Worley K."/>
            <person name="Muzny D."/>
            <person name="Gibbs R."/>
        </authorList>
    </citation>
    <scope>NUCLEOTIDE SEQUENCE</scope>
    <source>
        <strain evidence="9">HAZT.00-mixed</strain>
        <tissue evidence="9">Whole organism</tissue>
    </source>
</reference>
<dbReference type="InterPro" id="IPR036236">
    <property type="entry name" value="Znf_C2H2_sf"/>
</dbReference>
<dbReference type="Proteomes" id="UP000711488">
    <property type="component" value="Unassembled WGS sequence"/>
</dbReference>
<evidence type="ECO:0008006" key="10">
    <source>
        <dbReference type="Google" id="ProtNLM"/>
    </source>
</evidence>
<feature type="region of interest" description="Disordered" evidence="6">
    <location>
        <begin position="198"/>
        <end position="231"/>
    </location>
</feature>
<dbReference type="EMBL" id="JQDR03010432">
    <property type="protein sequence ID" value="KAA0194262.1"/>
    <property type="molecule type" value="Genomic_DNA"/>
</dbReference>
<dbReference type="GO" id="GO:0048666">
    <property type="term" value="P:neuron development"/>
    <property type="evidence" value="ECO:0007669"/>
    <property type="project" value="UniProtKB-ARBA"/>
</dbReference>
<dbReference type="GO" id="GO:0005634">
    <property type="term" value="C:nucleus"/>
    <property type="evidence" value="ECO:0007669"/>
    <property type="project" value="UniProtKB-ARBA"/>
</dbReference>
<dbReference type="InterPro" id="IPR011333">
    <property type="entry name" value="SKP1/BTB/POZ_sf"/>
</dbReference>
<dbReference type="PROSITE" id="PS50097">
    <property type="entry name" value="BTB"/>
    <property type="match status" value="1"/>
</dbReference>
<keyword evidence="2 5" id="KW-0863">Zinc-finger</keyword>
<evidence type="ECO:0000256" key="2">
    <source>
        <dbReference type="ARBA" id="ARBA00022771"/>
    </source>
</evidence>
<dbReference type="SMART" id="SM00225">
    <property type="entry name" value="BTB"/>
    <property type="match status" value="1"/>
</dbReference>
<evidence type="ECO:0000256" key="3">
    <source>
        <dbReference type="ARBA" id="ARBA00022833"/>
    </source>
</evidence>
<feature type="domain" description="BTB" evidence="7">
    <location>
        <begin position="35"/>
        <end position="101"/>
    </location>
</feature>
<dbReference type="InterPro" id="IPR000210">
    <property type="entry name" value="BTB/POZ_dom"/>
</dbReference>
<dbReference type="CDD" id="cd18315">
    <property type="entry name" value="BTB_POZ_BAB-like"/>
    <property type="match status" value="1"/>
</dbReference>
<feature type="compositionally biased region" description="Polar residues" evidence="6">
    <location>
        <begin position="198"/>
        <end position="221"/>
    </location>
</feature>
<dbReference type="InterPro" id="IPR051095">
    <property type="entry name" value="Dros_DevTransReg"/>
</dbReference>
<comment type="caution">
    <text evidence="9">The sequence shown here is derived from an EMBL/GenBank/DDBJ whole genome shotgun (WGS) entry which is preliminary data.</text>
</comment>
<protein>
    <recommendedName>
        <fullName evidence="10">BTB domain-containing protein</fullName>
    </recommendedName>
</protein>
<evidence type="ECO:0000256" key="1">
    <source>
        <dbReference type="ARBA" id="ARBA00022723"/>
    </source>
</evidence>
<name>A0A6A0H1I5_HYAAZ</name>
<dbReference type="Pfam" id="PF00651">
    <property type="entry name" value="BTB"/>
    <property type="match status" value="1"/>
</dbReference>
<dbReference type="FunFam" id="3.30.160.60:FF:000446">
    <property type="entry name" value="Zinc finger protein"/>
    <property type="match status" value="1"/>
</dbReference>
<evidence type="ECO:0000256" key="4">
    <source>
        <dbReference type="ARBA" id="ARBA00023242"/>
    </source>
</evidence>